<dbReference type="Pfam" id="PF01842">
    <property type="entry name" value="ACT"/>
    <property type="match status" value="1"/>
</dbReference>
<keyword evidence="1 2" id="KW-0677">Repeat</keyword>
<evidence type="ECO:0000256" key="2">
    <source>
        <dbReference type="RuleBase" id="RU369043"/>
    </source>
</evidence>
<dbReference type="CDD" id="cd04925">
    <property type="entry name" value="ACT_ACR_2"/>
    <property type="match status" value="1"/>
</dbReference>
<name>A0AAD5BQN0_AMBAR</name>
<sequence length="368" mass="41716">MEDEYAKLIRRMNPPRVTIDNNSSPDATVIQVESVNKHGILLEVVQVLADLELIIKKAYISSDGGWFMDVFNVICHDGSKIRDDGVVSYIKKVLERDAFYVPSLKGSVGLKPSDDYTVIELVGTDRPGLLSEVSAVLTDLGCNVVNAEIWTHNARAAAVVHVTDDTTKVAVEDPKRLSTIKKLLCNVLKGNNDLKTAKMTLSTPGFMHRQRRLHQIMFAERDYEKVEKTEEKENKLRTRVTVLDCVEKDYTVVTMHCRDRPKLLFDIICTLTDMQYVVFHGVVHTEKMEAFQEYYIRHVDGSPVRSEAERERVMQCLEAAIERRTSEGVVCYVAGAARWAMLRLPLEAVKLEVNTAVGCWLMWTLARL</sequence>
<dbReference type="InterPro" id="IPR002912">
    <property type="entry name" value="ACT_dom"/>
</dbReference>
<feature type="domain" description="ACT" evidence="3">
    <location>
        <begin position="118"/>
        <end position="199"/>
    </location>
</feature>
<dbReference type="Proteomes" id="UP001206925">
    <property type="component" value="Unassembled WGS sequence"/>
</dbReference>
<dbReference type="Pfam" id="PF24931">
    <property type="entry name" value="ACT_ACR9_3rd"/>
    <property type="match status" value="2"/>
</dbReference>
<dbReference type="EMBL" id="JAMZMK010011310">
    <property type="protein sequence ID" value="KAI7727846.1"/>
    <property type="molecule type" value="Genomic_DNA"/>
</dbReference>
<accession>A0AAD5BQN0</accession>
<dbReference type="GO" id="GO:0016597">
    <property type="term" value="F:amino acid binding"/>
    <property type="evidence" value="ECO:0007669"/>
    <property type="project" value="UniProtKB-UniRule"/>
</dbReference>
<dbReference type="InterPro" id="IPR040217">
    <property type="entry name" value="ACR1-12"/>
</dbReference>
<proteinExistence type="predicted"/>
<protein>
    <recommendedName>
        <fullName evidence="2">ACT domain-containing protein ACR</fullName>
    </recommendedName>
    <alternativeName>
        <fullName evidence="2">Protein ACT DOMAIN REPEATS</fullName>
    </alternativeName>
</protein>
<comment type="caution">
    <text evidence="4">The sequence shown here is derived from an EMBL/GenBank/DDBJ whole genome shotgun (WGS) entry which is preliminary data.</text>
</comment>
<feature type="domain" description="ACT" evidence="3">
    <location>
        <begin position="29"/>
        <end position="106"/>
    </location>
</feature>
<dbReference type="AlphaFoldDB" id="A0AAD5BQN0"/>
<dbReference type="Gene3D" id="3.30.70.260">
    <property type="match status" value="1"/>
</dbReference>
<dbReference type="PROSITE" id="PS51671">
    <property type="entry name" value="ACT"/>
    <property type="match status" value="2"/>
</dbReference>
<dbReference type="PANTHER" id="PTHR31096">
    <property type="entry name" value="ACT DOMAIN-CONTAINING PROTEIN ACR4-RELATED"/>
    <property type="match status" value="1"/>
</dbReference>
<evidence type="ECO:0000313" key="4">
    <source>
        <dbReference type="EMBL" id="KAI7727846.1"/>
    </source>
</evidence>
<evidence type="ECO:0000256" key="1">
    <source>
        <dbReference type="ARBA" id="ARBA00022737"/>
    </source>
</evidence>
<evidence type="ECO:0000313" key="5">
    <source>
        <dbReference type="Proteomes" id="UP001206925"/>
    </source>
</evidence>
<dbReference type="CDD" id="cd04897">
    <property type="entry name" value="ACT_ACR_3"/>
    <property type="match status" value="1"/>
</dbReference>
<gene>
    <name evidence="4" type="ORF">M8C21_013781</name>
</gene>
<keyword evidence="5" id="KW-1185">Reference proteome</keyword>
<reference evidence="4" key="1">
    <citation type="submission" date="2022-06" db="EMBL/GenBank/DDBJ databases">
        <title>Uncovering the hologenomic basis of an extraordinary plant invasion.</title>
        <authorList>
            <person name="Bieker V.C."/>
            <person name="Martin M.D."/>
            <person name="Gilbert T."/>
            <person name="Hodgins K."/>
            <person name="Battlay P."/>
            <person name="Petersen B."/>
            <person name="Wilson J."/>
        </authorList>
    </citation>
    <scope>NUCLEOTIDE SEQUENCE</scope>
    <source>
        <strain evidence="4">AA19_3_7</strain>
        <tissue evidence="4">Leaf</tissue>
    </source>
</reference>
<comment type="function">
    <text evidence="2">Binds amino acids.</text>
</comment>
<dbReference type="SUPFAM" id="SSF55021">
    <property type="entry name" value="ACT-like"/>
    <property type="match status" value="2"/>
</dbReference>
<dbReference type="InterPro" id="IPR045865">
    <property type="entry name" value="ACT-like_dom_sf"/>
</dbReference>
<evidence type="ECO:0000259" key="3">
    <source>
        <dbReference type="PROSITE" id="PS51671"/>
    </source>
</evidence>
<organism evidence="4 5">
    <name type="scientific">Ambrosia artemisiifolia</name>
    <name type="common">Common ragweed</name>
    <dbReference type="NCBI Taxonomy" id="4212"/>
    <lineage>
        <taxon>Eukaryota</taxon>
        <taxon>Viridiplantae</taxon>
        <taxon>Streptophyta</taxon>
        <taxon>Embryophyta</taxon>
        <taxon>Tracheophyta</taxon>
        <taxon>Spermatophyta</taxon>
        <taxon>Magnoliopsida</taxon>
        <taxon>eudicotyledons</taxon>
        <taxon>Gunneridae</taxon>
        <taxon>Pentapetalae</taxon>
        <taxon>asterids</taxon>
        <taxon>campanulids</taxon>
        <taxon>Asterales</taxon>
        <taxon>Asteraceae</taxon>
        <taxon>Asteroideae</taxon>
        <taxon>Heliantheae alliance</taxon>
        <taxon>Heliantheae</taxon>
        <taxon>Ambrosia</taxon>
    </lineage>
</organism>
<dbReference type="PANTHER" id="PTHR31096:SF55">
    <property type="entry name" value="ACT DOMAIN-CONTAINING PROTEIN ACR6"/>
    <property type="match status" value="1"/>
</dbReference>